<dbReference type="PANTHER" id="PTHR47938">
    <property type="entry name" value="RESPIRATORY COMPLEX I CHAPERONE (CIA84), PUTATIVE (AFU_ORTHOLOGUE AFUA_2G06020)-RELATED"/>
    <property type="match status" value="1"/>
</dbReference>
<dbReference type="Gene3D" id="1.25.40.10">
    <property type="entry name" value="Tetratricopeptide repeat domain"/>
    <property type="match status" value="1"/>
</dbReference>
<accession>A0ABR4N1Y3</accession>
<evidence type="ECO:0000256" key="1">
    <source>
        <dbReference type="SAM" id="MobiDB-lite"/>
    </source>
</evidence>
<gene>
    <name evidence="2" type="ORF">HK105_206948</name>
</gene>
<dbReference type="PANTHER" id="PTHR47938:SF35">
    <property type="entry name" value="PENTATRICOPEPTIDE REPEAT-CONTAINING PROTEIN 4, MITOCHONDRIAL-RELATED"/>
    <property type="match status" value="1"/>
</dbReference>
<dbReference type="Proteomes" id="UP001527925">
    <property type="component" value="Unassembled WGS sequence"/>
</dbReference>
<feature type="compositionally biased region" description="Basic residues" evidence="1">
    <location>
        <begin position="1"/>
        <end position="19"/>
    </location>
</feature>
<feature type="region of interest" description="Disordered" evidence="1">
    <location>
        <begin position="1"/>
        <end position="46"/>
    </location>
</feature>
<dbReference type="InterPro" id="IPR011990">
    <property type="entry name" value="TPR-like_helical_dom_sf"/>
</dbReference>
<organism evidence="2 3">
    <name type="scientific">Polyrhizophydium stewartii</name>
    <dbReference type="NCBI Taxonomy" id="2732419"/>
    <lineage>
        <taxon>Eukaryota</taxon>
        <taxon>Fungi</taxon>
        <taxon>Fungi incertae sedis</taxon>
        <taxon>Chytridiomycota</taxon>
        <taxon>Chytridiomycota incertae sedis</taxon>
        <taxon>Chytridiomycetes</taxon>
        <taxon>Rhizophydiales</taxon>
        <taxon>Rhizophydiales incertae sedis</taxon>
        <taxon>Polyrhizophydium</taxon>
    </lineage>
</organism>
<name>A0ABR4N1Y3_9FUNG</name>
<evidence type="ECO:0000313" key="3">
    <source>
        <dbReference type="Proteomes" id="UP001527925"/>
    </source>
</evidence>
<dbReference type="EMBL" id="JADGIZ020000045">
    <property type="protein sequence ID" value="KAL2913488.1"/>
    <property type="molecule type" value="Genomic_DNA"/>
</dbReference>
<proteinExistence type="predicted"/>
<keyword evidence="3" id="KW-1185">Reference proteome</keyword>
<protein>
    <submittedName>
        <fullName evidence="2">Uncharacterized protein</fullName>
    </submittedName>
</protein>
<comment type="caution">
    <text evidence="2">The sequence shown here is derived from an EMBL/GenBank/DDBJ whole genome shotgun (WGS) entry which is preliminary data.</text>
</comment>
<sequence>MHRHSNAGVRLHRQHRHTQSHAISRLAQAPEFSSAESPNSGHGRLSSVLPLLEDNRDDLEGELVELLGGNEPAPALAMLWSSGASSDDSSRNRIRRRALLMLLDRIHNSQDAALSHLCMRWVMRNVETRSALSVIPTLMHVARKHPDADFALELAAFVIRNSAHLCLADALDIAAMLHRAGRGDVARGLVDPFEKQCLRGMASPSTFKALILHNATFRAGVDALQLLRKAVAVHGAVDAAATIAVAQALERSRSLKTLQFMLIEFTISQLGGAAGIGAVYVALLSAQLKSDPRNAKDILKIVKGVDAHIIGATPQLPAIVVLALRHLSYIKGVRDVERNTSLYIQNLCRTLSPEALDTIVQLLLKDSMFDVVAARKWFDNYSDEARARSAGAPLQQTIRRLMHAYGRIGDVENMKRTFDCLPTYGYTPENADNIVLLSMLSKNKHLNELDKVIEALATGGGEITLDVLHVMIYTFLRTGQPKEAMHLLRKLPEWAPALRTHIEELFSCFQRIFAQRDQTSPQEQARILRGDISSMRTSSSLHMPDAETSSISDDTRGKINQILSSAIQGLLRLGYASEARAALTVFAKAGMPLSIEALCAYIDLLGRCKLRDDLEAILHNPRAFAGPLMNSYLYAALALALARCPGSSTSTIDRVMLAMARSRTFTFSGADSWNMIMTAYRLVGNFPAVRTLWLALKKDFAQLGRLDAPGLFDSRSINVAFVIVLGTWAETATAARSLRAGSLASRFLESDAWTQWLAEECMSLVREHRIVFDSFVWAKLAAEASARNVPRMYLGALEVATARWQQAVEMAGSKADAQGQSSSDLHNGAARSAGIRAGQSAGSARGLSPQGMPWGAATLALGRYASWADGDTRELVEAASGCITATDLSKVRGALARLGDEAGLRIFARLVVRLARFHPAPAVRALARQLKADAQ</sequence>
<reference evidence="2 3" key="1">
    <citation type="submission" date="2023-09" db="EMBL/GenBank/DDBJ databases">
        <title>Pangenome analysis of Batrachochytrium dendrobatidis and related Chytrids.</title>
        <authorList>
            <person name="Yacoub M.N."/>
            <person name="Stajich J.E."/>
            <person name="James T.Y."/>
        </authorList>
    </citation>
    <scope>NUCLEOTIDE SEQUENCE [LARGE SCALE GENOMIC DNA]</scope>
    <source>
        <strain evidence="2 3">JEL0888</strain>
    </source>
</reference>
<evidence type="ECO:0000313" key="2">
    <source>
        <dbReference type="EMBL" id="KAL2913488.1"/>
    </source>
</evidence>